<dbReference type="Gene3D" id="3.40.30.10">
    <property type="entry name" value="Glutaredoxin"/>
    <property type="match status" value="1"/>
</dbReference>
<feature type="domain" description="GST C-terminal" evidence="5">
    <location>
        <begin position="87"/>
        <end position="216"/>
    </location>
</feature>
<evidence type="ECO:0000259" key="4">
    <source>
        <dbReference type="PROSITE" id="PS50404"/>
    </source>
</evidence>
<proteinExistence type="inferred from homology"/>
<evidence type="ECO:0000313" key="7">
    <source>
        <dbReference type="Proteomes" id="UP000799324"/>
    </source>
</evidence>
<dbReference type="OrthoDB" id="412788at2759"/>
<dbReference type="Gene3D" id="1.20.1050.10">
    <property type="match status" value="1"/>
</dbReference>
<evidence type="ECO:0000256" key="2">
    <source>
        <dbReference type="ARBA" id="ARBA00023604"/>
    </source>
</evidence>
<dbReference type="PANTHER" id="PTHR34598">
    <property type="entry name" value="BLL6449 PROTEIN"/>
    <property type="match status" value="1"/>
</dbReference>
<feature type="compositionally biased region" description="Low complexity" evidence="3">
    <location>
        <begin position="219"/>
        <end position="234"/>
    </location>
</feature>
<dbReference type="SUPFAM" id="SSF52833">
    <property type="entry name" value="Thioredoxin-like"/>
    <property type="match status" value="1"/>
</dbReference>
<dbReference type="InterPro" id="IPR044053">
    <property type="entry name" value="AsaB-like"/>
</dbReference>
<protein>
    <recommendedName>
        <fullName evidence="8">Glutathione S-transferase</fullName>
    </recommendedName>
</protein>
<dbReference type="Pfam" id="PF00043">
    <property type="entry name" value="GST_C"/>
    <property type="match status" value="1"/>
</dbReference>
<evidence type="ECO:0000259" key="5">
    <source>
        <dbReference type="PROSITE" id="PS50405"/>
    </source>
</evidence>
<keyword evidence="7" id="KW-1185">Reference proteome</keyword>
<dbReference type="SUPFAM" id="SSF47616">
    <property type="entry name" value="GST C-terminal domain-like"/>
    <property type="match status" value="1"/>
</dbReference>
<dbReference type="InterPro" id="IPR036249">
    <property type="entry name" value="Thioredoxin-like_sf"/>
</dbReference>
<dbReference type="Pfam" id="PF02798">
    <property type="entry name" value="GST_N"/>
    <property type="match status" value="1"/>
</dbReference>
<comment type="similarity">
    <text evidence="2">Belongs to the asaB hydroxylase/desaturase family.</text>
</comment>
<keyword evidence="1" id="KW-0560">Oxidoreductase</keyword>
<feature type="domain" description="GST N-terminal" evidence="4">
    <location>
        <begin position="1"/>
        <end position="82"/>
    </location>
</feature>
<reference evidence="6" key="1">
    <citation type="journal article" date="2020" name="Stud. Mycol.">
        <title>101 Dothideomycetes genomes: a test case for predicting lifestyles and emergence of pathogens.</title>
        <authorList>
            <person name="Haridas S."/>
            <person name="Albert R."/>
            <person name="Binder M."/>
            <person name="Bloem J."/>
            <person name="Labutti K."/>
            <person name="Salamov A."/>
            <person name="Andreopoulos B."/>
            <person name="Baker S."/>
            <person name="Barry K."/>
            <person name="Bills G."/>
            <person name="Bluhm B."/>
            <person name="Cannon C."/>
            <person name="Castanera R."/>
            <person name="Culley D."/>
            <person name="Daum C."/>
            <person name="Ezra D."/>
            <person name="Gonzalez J."/>
            <person name="Henrissat B."/>
            <person name="Kuo A."/>
            <person name="Liang C."/>
            <person name="Lipzen A."/>
            <person name="Lutzoni F."/>
            <person name="Magnuson J."/>
            <person name="Mondo S."/>
            <person name="Nolan M."/>
            <person name="Ohm R."/>
            <person name="Pangilinan J."/>
            <person name="Park H.-J."/>
            <person name="Ramirez L."/>
            <person name="Alfaro M."/>
            <person name="Sun H."/>
            <person name="Tritt A."/>
            <person name="Yoshinaga Y."/>
            <person name="Zwiers L.-H."/>
            <person name="Turgeon B."/>
            <person name="Goodwin S."/>
            <person name="Spatafora J."/>
            <person name="Crous P."/>
            <person name="Grigoriev I."/>
        </authorList>
    </citation>
    <scope>NUCLEOTIDE SEQUENCE</scope>
    <source>
        <strain evidence="6">CBS 122681</strain>
    </source>
</reference>
<dbReference type="Proteomes" id="UP000799324">
    <property type="component" value="Unassembled WGS sequence"/>
</dbReference>
<dbReference type="InterPro" id="IPR010987">
    <property type="entry name" value="Glutathione-S-Trfase_C-like"/>
</dbReference>
<dbReference type="InterPro" id="IPR004045">
    <property type="entry name" value="Glutathione_S-Trfase_N"/>
</dbReference>
<organism evidence="6 7">
    <name type="scientific">Lophiostoma macrostomum CBS 122681</name>
    <dbReference type="NCBI Taxonomy" id="1314788"/>
    <lineage>
        <taxon>Eukaryota</taxon>
        <taxon>Fungi</taxon>
        <taxon>Dikarya</taxon>
        <taxon>Ascomycota</taxon>
        <taxon>Pezizomycotina</taxon>
        <taxon>Dothideomycetes</taxon>
        <taxon>Pleosporomycetidae</taxon>
        <taxon>Pleosporales</taxon>
        <taxon>Lophiostomataceae</taxon>
        <taxon>Lophiostoma</taxon>
    </lineage>
</organism>
<evidence type="ECO:0000313" key="6">
    <source>
        <dbReference type="EMBL" id="KAF2649755.1"/>
    </source>
</evidence>
<dbReference type="EMBL" id="MU004480">
    <property type="protein sequence ID" value="KAF2649755.1"/>
    <property type="molecule type" value="Genomic_DNA"/>
</dbReference>
<dbReference type="InterPro" id="IPR036282">
    <property type="entry name" value="Glutathione-S-Trfase_C_sf"/>
</dbReference>
<dbReference type="AlphaFoldDB" id="A0A6A6SPH7"/>
<accession>A0A6A6SPH7</accession>
<dbReference type="NCBIfam" id="NF041278">
    <property type="entry name" value="CmcJ_NvfI_EfuI"/>
    <property type="match status" value="1"/>
</dbReference>
<evidence type="ECO:0000256" key="3">
    <source>
        <dbReference type="SAM" id="MobiDB-lite"/>
    </source>
</evidence>
<name>A0A6A6SPH7_9PLEO</name>
<dbReference type="InterPro" id="IPR004046">
    <property type="entry name" value="GST_C"/>
</dbReference>
<evidence type="ECO:0008006" key="8">
    <source>
        <dbReference type="Google" id="ProtNLM"/>
    </source>
</evidence>
<sequence>MTIQIYCDPCTINSRKVLAGLQQLKADYNQNFIDYFTGQQKSDEFKKINPCATVPAATDGDLTLTESNAILQYAADVVGDESMYPKDLKKRANINRWLLWEASVWFGSCYIYLIENVVKPDLMNVPTDEKAIETESTNFHKLAGILDTQLAKTKWLTGDDVTIADFAIAAPMHLHEAAKLPLEQYPNLKRWMTEGMERLDSWKDTQGAVEEKILPGKQTTNGTNGTNDTNGTSGQPDIKTTVNYTKAVDGLTELYFYETDAAKNIHEPGDDPFEISISDAWPHAQDLTLDTNGFSVHSLKTSHTDWEDESSVKSSFYPEVVDFLKQTTGATRVLVFDHTIRTEANSKKKLTDENNTSQRSPVMLVHCDYTAKSGPLRVKQLLGSEADDLLSRRVSFVNVWKPINRVVEERPLAMCDVKSCKDEDFFKLILRYRDRTGENYVMKHSKEHKWWYFPKMTPEQVVLLKTFDSAGDGTARFVGHTAFVDPSSPEDAPMRESIEIRTICFY</sequence>
<evidence type="ECO:0000256" key="1">
    <source>
        <dbReference type="ARBA" id="ARBA00023002"/>
    </source>
</evidence>
<dbReference type="InterPro" id="IPR040079">
    <property type="entry name" value="Glutathione_S-Trfase"/>
</dbReference>
<dbReference type="SFLD" id="SFLDS00019">
    <property type="entry name" value="Glutathione_Transferase_(cytos"/>
    <property type="match status" value="1"/>
</dbReference>
<dbReference type="GO" id="GO:0016491">
    <property type="term" value="F:oxidoreductase activity"/>
    <property type="evidence" value="ECO:0007669"/>
    <property type="project" value="UniProtKB-KW"/>
</dbReference>
<dbReference type="PANTHER" id="PTHR34598:SF3">
    <property type="entry name" value="OXIDOREDUCTASE AN1597"/>
    <property type="match status" value="1"/>
</dbReference>
<gene>
    <name evidence="6" type="ORF">K491DRAFT_697851</name>
</gene>
<dbReference type="SFLD" id="SFLDG00358">
    <property type="entry name" value="Main_(cytGST)"/>
    <property type="match status" value="1"/>
</dbReference>
<feature type="region of interest" description="Disordered" evidence="3">
    <location>
        <begin position="212"/>
        <end position="238"/>
    </location>
</feature>
<dbReference type="PROSITE" id="PS50405">
    <property type="entry name" value="GST_CTER"/>
    <property type="match status" value="1"/>
</dbReference>
<dbReference type="PROSITE" id="PS50404">
    <property type="entry name" value="GST_NTER"/>
    <property type="match status" value="1"/>
</dbReference>